<proteinExistence type="inferred from homology"/>
<dbReference type="PRINTS" id="PR00459">
    <property type="entry name" value="ASPEROXIDASE"/>
</dbReference>
<keyword evidence="3 8" id="KW-0575">Peroxidase</keyword>
<dbReference type="InterPro" id="IPR044831">
    <property type="entry name" value="Ccp1-like"/>
</dbReference>
<dbReference type="InterPro" id="IPR002207">
    <property type="entry name" value="Peroxidase_I"/>
</dbReference>
<feature type="domain" description="Plant heme peroxidase family profile" evidence="10">
    <location>
        <begin position="364"/>
        <end position="553"/>
    </location>
</feature>
<evidence type="ECO:0000313" key="11">
    <source>
        <dbReference type="EMBL" id="GMM45580.1"/>
    </source>
</evidence>
<evidence type="ECO:0000256" key="5">
    <source>
        <dbReference type="ARBA" id="ARBA00022723"/>
    </source>
</evidence>
<dbReference type="SUPFAM" id="SSF48113">
    <property type="entry name" value="Heme-dependent peroxidases"/>
    <property type="match status" value="1"/>
</dbReference>
<dbReference type="GO" id="GO:0004601">
    <property type="term" value="F:peroxidase activity"/>
    <property type="evidence" value="ECO:0007669"/>
    <property type="project" value="UniProtKB-KW"/>
</dbReference>
<dbReference type="PANTHER" id="PTHR31356">
    <property type="entry name" value="THYLAKOID LUMENAL 29 KDA PROTEIN, CHLOROPLASTIC-RELATED"/>
    <property type="match status" value="1"/>
</dbReference>
<dbReference type="PANTHER" id="PTHR31356:SF36">
    <property type="entry name" value="L-ASCORBATE PEROXIDASE 3"/>
    <property type="match status" value="1"/>
</dbReference>
<evidence type="ECO:0000256" key="4">
    <source>
        <dbReference type="ARBA" id="ARBA00022617"/>
    </source>
</evidence>
<evidence type="ECO:0000256" key="7">
    <source>
        <dbReference type="ARBA" id="ARBA00023004"/>
    </source>
</evidence>
<dbReference type="InterPro" id="IPR010255">
    <property type="entry name" value="Haem_peroxidase_sf"/>
</dbReference>
<keyword evidence="4" id="KW-0349">Heme</keyword>
<keyword evidence="6 8" id="KW-0560">Oxidoreductase</keyword>
<dbReference type="Gene3D" id="1.10.420.10">
    <property type="entry name" value="Peroxidase, domain 2"/>
    <property type="match status" value="1"/>
</dbReference>
<keyword evidence="9" id="KW-0175">Coiled coil</keyword>
<evidence type="ECO:0000256" key="3">
    <source>
        <dbReference type="ARBA" id="ARBA00022559"/>
    </source>
</evidence>
<dbReference type="PROSITE" id="PS50873">
    <property type="entry name" value="PEROXIDASE_4"/>
    <property type="match status" value="1"/>
</dbReference>
<evidence type="ECO:0000256" key="2">
    <source>
        <dbReference type="ARBA" id="ARBA00005997"/>
    </source>
</evidence>
<dbReference type="EMBL" id="BTGB01000002">
    <property type="protein sequence ID" value="GMM45580.1"/>
    <property type="molecule type" value="Genomic_DNA"/>
</dbReference>
<accession>A0AAV5R2C2</accession>
<dbReference type="GO" id="GO:0042744">
    <property type="term" value="P:hydrogen peroxide catabolic process"/>
    <property type="evidence" value="ECO:0007669"/>
    <property type="project" value="TreeGrafter"/>
</dbReference>
<name>A0AAV5R2C2_PICKL</name>
<keyword evidence="12" id="KW-1185">Reference proteome</keyword>
<evidence type="ECO:0000256" key="1">
    <source>
        <dbReference type="ARBA" id="ARBA00003917"/>
    </source>
</evidence>
<evidence type="ECO:0000256" key="6">
    <source>
        <dbReference type="ARBA" id="ARBA00023002"/>
    </source>
</evidence>
<dbReference type="Proteomes" id="UP001378960">
    <property type="component" value="Unassembled WGS sequence"/>
</dbReference>
<dbReference type="PRINTS" id="PR00458">
    <property type="entry name" value="PEROXIDASE"/>
</dbReference>
<keyword evidence="7" id="KW-0408">Iron</keyword>
<evidence type="ECO:0000259" key="10">
    <source>
        <dbReference type="PROSITE" id="PS50873"/>
    </source>
</evidence>
<dbReference type="Pfam" id="PF00141">
    <property type="entry name" value="peroxidase"/>
    <property type="match status" value="1"/>
</dbReference>
<evidence type="ECO:0000313" key="12">
    <source>
        <dbReference type="Proteomes" id="UP001378960"/>
    </source>
</evidence>
<evidence type="ECO:0000256" key="8">
    <source>
        <dbReference type="RuleBase" id="RU363051"/>
    </source>
</evidence>
<organism evidence="11 12">
    <name type="scientific">Pichia kluyveri</name>
    <name type="common">Yeast</name>
    <dbReference type="NCBI Taxonomy" id="36015"/>
    <lineage>
        <taxon>Eukaryota</taxon>
        <taxon>Fungi</taxon>
        <taxon>Dikarya</taxon>
        <taxon>Ascomycota</taxon>
        <taxon>Saccharomycotina</taxon>
        <taxon>Pichiomycetes</taxon>
        <taxon>Pichiales</taxon>
        <taxon>Pichiaceae</taxon>
        <taxon>Pichia</taxon>
    </lineage>
</organism>
<protein>
    <recommendedName>
        <fullName evidence="8">Peroxidase</fullName>
        <ecNumber evidence="8">1.11.1.-</ecNumber>
    </recommendedName>
</protein>
<comment type="function">
    <text evidence="1">Destroys radicals which are normally produced within the cells and which are toxic to biological systems.</text>
</comment>
<dbReference type="GO" id="GO:0020037">
    <property type="term" value="F:heme binding"/>
    <property type="evidence" value="ECO:0007669"/>
    <property type="project" value="UniProtKB-UniRule"/>
</dbReference>
<comment type="similarity">
    <text evidence="2">Belongs to the peroxidase family. Cytochrome c peroxidase subfamily.</text>
</comment>
<sequence>MDALETCYMSVTDTLSPLGRLAFLPYSYVQTTLQTLRYLIMNTLSYCRLYFVYYYNLFYVLQETEHDKDTFQITYQQRKFNNESRIRNKELPVNDNVRDMFDPPTNINQYFMRMWFRTGYYYDRFVVHSPINIFNGSRRSYSYNPYPSITTAKYLNSAKKNDGVKSSVNEKEFLPKPYSIVKTLESKPYSPTFQKASTSGCPMFPGLFTNQQICEQTNSNEKTERQEIEEITKKDKDEIEDIQNDKTVSNSSSRNIFYKIKIKRKATPKTDQYKDHVTYGRYDLVSQAIKNIIPQPSYKPEGTIGPNMIRFTWHCCAHYDSASGTGGSSGGTMRFAQEFNDLGNTGLTTSKSYLDQVQQQFPWITFADLYTLAGVVAIEAIGGPKVEWKPGRSDCPDANKVPPMGRLPIATEDWSHIQEVFYNRLGFNAQETVALIGGGHGIGGCHSRYSGFNGIWTRNPFSWDNDFFKVLLEENWSLGVVPETGIEQYYNNDKSLMMLNTDVELLRYPEFKRWVEIFANDAKYFDEQFAFAFAKLLELGVIRDSDGIQRVKI</sequence>
<comment type="caution">
    <text evidence="11">The sequence shown here is derived from an EMBL/GenBank/DDBJ whole genome shotgun (WGS) entry which is preliminary data.</text>
</comment>
<dbReference type="Gene3D" id="1.10.520.10">
    <property type="match status" value="1"/>
</dbReference>
<gene>
    <name evidence="11" type="ORF">DAPK24_021550</name>
</gene>
<dbReference type="InterPro" id="IPR002016">
    <property type="entry name" value="Haem_peroxidase"/>
</dbReference>
<dbReference type="GO" id="GO:0034599">
    <property type="term" value="P:cellular response to oxidative stress"/>
    <property type="evidence" value="ECO:0007669"/>
    <property type="project" value="InterPro"/>
</dbReference>
<dbReference type="AlphaFoldDB" id="A0AAV5R2C2"/>
<keyword evidence="5" id="KW-0479">Metal-binding</keyword>
<evidence type="ECO:0000256" key="9">
    <source>
        <dbReference type="SAM" id="Coils"/>
    </source>
</evidence>
<dbReference type="EC" id="1.11.1.-" evidence="8"/>
<feature type="coiled-coil region" evidence="9">
    <location>
        <begin position="214"/>
        <end position="245"/>
    </location>
</feature>
<dbReference type="GO" id="GO:0046872">
    <property type="term" value="F:metal ion binding"/>
    <property type="evidence" value="ECO:0007669"/>
    <property type="project" value="UniProtKB-UniRule"/>
</dbReference>
<reference evidence="11 12" key="1">
    <citation type="journal article" date="2023" name="Elife">
        <title>Identification of key yeast species and microbe-microbe interactions impacting larval growth of Drosophila in the wild.</title>
        <authorList>
            <person name="Mure A."/>
            <person name="Sugiura Y."/>
            <person name="Maeda R."/>
            <person name="Honda K."/>
            <person name="Sakurai N."/>
            <person name="Takahashi Y."/>
            <person name="Watada M."/>
            <person name="Katoh T."/>
            <person name="Gotoh A."/>
            <person name="Gotoh Y."/>
            <person name="Taniguchi I."/>
            <person name="Nakamura K."/>
            <person name="Hayashi T."/>
            <person name="Katayama T."/>
            <person name="Uemura T."/>
            <person name="Hattori Y."/>
        </authorList>
    </citation>
    <scope>NUCLEOTIDE SEQUENCE [LARGE SCALE GENOMIC DNA]</scope>
    <source>
        <strain evidence="11 12">PK-24</strain>
    </source>
</reference>
<dbReference type="GO" id="GO:0000302">
    <property type="term" value="P:response to reactive oxygen species"/>
    <property type="evidence" value="ECO:0007669"/>
    <property type="project" value="TreeGrafter"/>
</dbReference>